<evidence type="ECO:0000259" key="2">
    <source>
        <dbReference type="PROSITE" id="PS50006"/>
    </source>
</evidence>
<feature type="domain" description="FHA" evidence="2">
    <location>
        <begin position="318"/>
        <end position="381"/>
    </location>
</feature>
<reference evidence="3 4" key="1">
    <citation type="submission" date="2019-12" db="EMBL/GenBank/DDBJ databases">
        <authorList>
            <person name="Alioto T."/>
            <person name="Alioto T."/>
            <person name="Gomez Garrido J."/>
        </authorList>
    </citation>
    <scope>NUCLEOTIDE SEQUENCE [LARGE SCALE GENOMIC DNA]</scope>
</reference>
<dbReference type="Gramene" id="OE9A045386T1">
    <property type="protein sequence ID" value="OE9A045386C1"/>
    <property type="gene ID" value="OE9A045386"/>
</dbReference>
<feature type="compositionally biased region" description="Basic and acidic residues" evidence="1">
    <location>
        <begin position="22"/>
        <end position="34"/>
    </location>
</feature>
<dbReference type="PROSITE" id="PS50006">
    <property type="entry name" value="FHA_DOMAIN"/>
    <property type="match status" value="1"/>
</dbReference>
<dbReference type="Gene3D" id="2.60.200.20">
    <property type="match status" value="1"/>
</dbReference>
<dbReference type="InterPro" id="IPR000253">
    <property type="entry name" value="FHA_dom"/>
</dbReference>
<feature type="region of interest" description="Disordered" evidence="1">
    <location>
        <begin position="1"/>
        <end position="198"/>
    </location>
</feature>
<dbReference type="InterPro" id="IPR050923">
    <property type="entry name" value="Cell_Proc_Reg/RNA_Proc"/>
</dbReference>
<organism evidence="3 4">
    <name type="scientific">Olea europaea subsp. europaea</name>
    <dbReference type="NCBI Taxonomy" id="158383"/>
    <lineage>
        <taxon>Eukaryota</taxon>
        <taxon>Viridiplantae</taxon>
        <taxon>Streptophyta</taxon>
        <taxon>Embryophyta</taxon>
        <taxon>Tracheophyta</taxon>
        <taxon>Spermatophyta</taxon>
        <taxon>Magnoliopsida</taxon>
        <taxon>eudicotyledons</taxon>
        <taxon>Gunneridae</taxon>
        <taxon>Pentapetalae</taxon>
        <taxon>asterids</taxon>
        <taxon>lamiids</taxon>
        <taxon>Lamiales</taxon>
        <taxon>Oleaceae</taxon>
        <taxon>Oleeae</taxon>
        <taxon>Olea</taxon>
    </lineage>
</organism>
<keyword evidence="4" id="KW-1185">Reference proteome</keyword>
<evidence type="ECO:0000313" key="4">
    <source>
        <dbReference type="Proteomes" id="UP000594638"/>
    </source>
</evidence>
<dbReference type="Proteomes" id="UP000594638">
    <property type="component" value="Unassembled WGS sequence"/>
</dbReference>
<dbReference type="AlphaFoldDB" id="A0A8S0VDW3"/>
<accession>A0A8S0VDW3</accession>
<dbReference type="Pfam" id="PF00498">
    <property type="entry name" value="FHA"/>
    <property type="match status" value="1"/>
</dbReference>
<dbReference type="EMBL" id="CACTIH010009345">
    <property type="protein sequence ID" value="CAA3030031.1"/>
    <property type="molecule type" value="Genomic_DNA"/>
</dbReference>
<protein>
    <submittedName>
        <fullName evidence="3">FHA domain-containing DDL</fullName>
    </submittedName>
</protein>
<dbReference type="PANTHER" id="PTHR23308">
    <property type="entry name" value="NUCLEAR INHIBITOR OF PROTEIN PHOSPHATASE-1"/>
    <property type="match status" value="1"/>
</dbReference>
<name>A0A8S0VDW3_OLEEU</name>
<comment type="caution">
    <text evidence="3">The sequence shown here is derived from an EMBL/GenBank/DDBJ whole genome shotgun (WGS) entry which is preliminary data.</text>
</comment>
<feature type="compositionally biased region" description="Basic residues" evidence="1">
    <location>
        <begin position="39"/>
        <end position="49"/>
    </location>
</feature>
<evidence type="ECO:0000313" key="3">
    <source>
        <dbReference type="EMBL" id="CAA3030031.1"/>
    </source>
</evidence>
<feature type="compositionally biased region" description="Basic and acidic residues" evidence="1">
    <location>
        <begin position="1"/>
        <end position="13"/>
    </location>
</feature>
<gene>
    <name evidence="3" type="ORF">OLEA9_A045386</name>
</gene>
<dbReference type="SUPFAM" id="SSF49879">
    <property type="entry name" value="SMAD/FHA domain"/>
    <property type="match status" value="1"/>
</dbReference>
<dbReference type="InterPro" id="IPR008984">
    <property type="entry name" value="SMAD_FHA_dom_sf"/>
</dbReference>
<dbReference type="SMART" id="SM00240">
    <property type="entry name" value="FHA"/>
    <property type="match status" value="1"/>
</dbReference>
<sequence>MGRRGTESPVRDRRSPRRRSPSRSERSPARHRNVELPSTRKRSPKRARSRPPIPYSQVRDKHSSHTRSPQCRKSVSPVAIRQKPSSRTRSPKLAKSPPPLSPTKEKNRTRSPKRPRSKSPLSRLPELGKPSNRARSPKRAQSKSPESCSPLPRTKWLKRALAERDDEKGSVRDHEKNCVRKEWDAVDSESSRLRRERLSSPSDCHYRSWLRSRSPRASDNRALDEVTNSRAAEQRNGNNDAIAKMKATEETLEAKEKQKPSFELSGKLADETNRVRGITLLFTEPPDARKPDIRWRLYVFKGGEVLNEPLYVHRLSCYLFGREKRVADIPTDHPSCSKQHAVLQYRLVEKENPDGTMSKQARPCVMDLGSTNGTFINDDRLEPQRYYELFEKDTIKFGNSRLIFS</sequence>
<evidence type="ECO:0000256" key="1">
    <source>
        <dbReference type="SAM" id="MobiDB-lite"/>
    </source>
</evidence>
<feature type="compositionally biased region" description="Basic and acidic residues" evidence="1">
    <location>
        <begin position="160"/>
        <end position="198"/>
    </location>
</feature>
<dbReference type="OrthoDB" id="444265at2759"/>
<dbReference type="FunFam" id="2.60.200.20:FF:000028">
    <property type="entry name" value="FHA domain-containing protein DDL"/>
    <property type="match status" value="1"/>
</dbReference>
<proteinExistence type="predicted"/>